<comment type="caution">
    <text evidence="1">The sequence shown here is derived from an EMBL/GenBank/DDBJ whole genome shotgun (WGS) entry which is preliminary data.</text>
</comment>
<dbReference type="Proteomes" id="UP000308267">
    <property type="component" value="Unassembled WGS sequence"/>
</dbReference>
<keyword evidence="2" id="KW-1185">Reference proteome</keyword>
<proteinExistence type="predicted"/>
<reference evidence="1 2" key="1">
    <citation type="journal article" date="2019" name="BMC Genomics">
        <title>New insights from Opisthorchis felineus genome: update on genomics of the epidemiologically important liver flukes.</title>
        <authorList>
            <person name="Ershov N.I."/>
            <person name="Mordvinov V.A."/>
            <person name="Prokhortchouk E.B."/>
            <person name="Pakharukova M.Y."/>
            <person name="Gunbin K.V."/>
            <person name="Ustyantsev K."/>
            <person name="Genaev M.A."/>
            <person name="Blinov A.G."/>
            <person name="Mazur A."/>
            <person name="Boulygina E."/>
            <person name="Tsygankova S."/>
            <person name="Khrameeva E."/>
            <person name="Chekanov N."/>
            <person name="Fan G."/>
            <person name="Xiao A."/>
            <person name="Zhang H."/>
            <person name="Xu X."/>
            <person name="Yang H."/>
            <person name="Solovyev V."/>
            <person name="Lee S.M."/>
            <person name="Liu X."/>
            <person name="Afonnikov D.A."/>
            <person name="Skryabin K.G."/>
        </authorList>
    </citation>
    <scope>NUCLEOTIDE SEQUENCE [LARGE SCALE GENOMIC DNA]</scope>
    <source>
        <strain evidence="1">AK-0245</strain>
        <tissue evidence="1">Whole organism</tissue>
    </source>
</reference>
<organism evidence="1 2">
    <name type="scientific">Opisthorchis felineus</name>
    <dbReference type="NCBI Taxonomy" id="147828"/>
    <lineage>
        <taxon>Eukaryota</taxon>
        <taxon>Metazoa</taxon>
        <taxon>Spiralia</taxon>
        <taxon>Lophotrochozoa</taxon>
        <taxon>Platyhelminthes</taxon>
        <taxon>Trematoda</taxon>
        <taxon>Digenea</taxon>
        <taxon>Opisthorchiida</taxon>
        <taxon>Opisthorchiata</taxon>
        <taxon>Opisthorchiidae</taxon>
        <taxon>Opisthorchis</taxon>
    </lineage>
</organism>
<accession>A0A4S2LC58</accession>
<sequence>MIRQNCSQPAISEQIKDEMSAHGLPNVTVDPLPQFEFNRPAIFGAFLGDHDDDEENSVVNSTIPPHIAGEIFNTGGDEGYAAVNGSTPFEMD</sequence>
<evidence type="ECO:0000313" key="2">
    <source>
        <dbReference type="Proteomes" id="UP000308267"/>
    </source>
</evidence>
<dbReference type="EMBL" id="SJOL01008250">
    <property type="protein sequence ID" value="TGZ60793.1"/>
    <property type="molecule type" value="Genomic_DNA"/>
</dbReference>
<dbReference type="AlphaFoldDB" id="A0A4S2LC58"/>
<evidence type="ECO:0000313" key="1">
    <source>
        <dbReference type="EMBL" id="TGZ60793.1"/>
    </source>
</evidence>
<protein>
    <submittedName>
        <fullName evidence="1">Uncharacterized protein</fullName>
    </submittedName>
</protein>
<gene>
    <name evidence="1" type="ORF">CRM22_008328</name>
</gene>
<name>A0A4S2LC58_OPIFE</name>